<proteinExistence type="predicted"/>
<sequence>METSEATVLHTEGFVQGQQKPVLCSFLSYHDTMSCTDHLRSFQSVPASANNARRGILWDDIRRTCPSHRSQCFKMV</sequence>
<dbReference type="WBParaSite" id="SCUD_0001220301-mRNA-1">
    <property type="protein sequence ID" value="SCUD_0001220301-mRNA-1"/>
    <property type="gene ID" value="SCUD_0001220301"/>
</dbReference>
<organism evidence="1">
    <name type="scientific">Schistosoma curassoni</name>
    <dbReference type="NCBI Taxonomy" id="6186"/>
    <lineage>
        <taxon>Eukaryota</taxon>
        <taxon>Metazoa</taxon>
        <taxon>Spiralia</taxon>
        <taxon>Lophotrochozoa</taxon>
        <taxon>Platyhelminthes</taxon>
        <taxon>Trematoda</taxon>
        <taxon>Digenea</taxon>
        <taxon>Strigeidida</taxon>
        <taxon>Schistosomatoidea</taxon>
        <taxon>Schistosomatidae</taxon>
        <taxon>Schistosoma</taxon>
    </lineage>
</organism>
<evidence type="ECO:0000313" key="1">
    <source>
        <dbReference type="WBParaSite" id="SCUD_0001220301-mRNA-1"/>
    </source>
</evidence>
<reference evidence="1" key="1">
    <citation type="submission" date="2016-06" db="UniProtKB">
        <authorList>
            <consortium name="WormBaseParasite"/>
        </authorList>
    </citation>
    <scope>IDENTIFICATION</scope>
</reference>
<dbReference type="AlphaFoldDB" id="A0A183KB12"/>
<name>A0A183KB12_9TREM</name>
<protein>
    <submittedName>
        <fullName evidence="1">Uncharacterized protein</fullName>
    </submittedName>
</protein>
<accession>A0A183KB12</accession>